<evidence type="ECO:0000256" key="1">
    <source>
        <dbReference type="SAM" id="MobiDB-lite"/>
    </source>
</evidence>
<evidence type="ECO:0008006" key="5">
    <source>
        <dbReference type="Google" id="ProtNLM"/>
    </source>
</evidence>
<keyword evidence="2" id="KW-1133">Transmembrane helix</keyword>
<dbReference type="FunCoup" id="G2QCZ0">
    <property type="interactions" value="33"/>
</dbReference>
<dbReference type="RefSeq" id="XP_003662655.1">
    <property type="nucleotide sequence ID" value="XM_003662607.1"/>
</dbReference>
<name>G2QCZ0_THET4</name>
<evidence type="ECO:0000313" key="3">
    <source>
        <dbReference type="EMBL" id="AEO57410.1"/>
    </source>
</evidence>
<feature type="transmembrane region" description="Helical" evidence="2">
    <location>
        <begin position="69"/>
        <end position="90"/>
    </location>
</feature>
<proteinExistence type="predicted"/>
<protein>
    <recommendedName>
        <fullName evidence="5">DUF4112 domain-containing protein</fullName>
    </recommendedName>
</protein>
<dbReference type="AlphaFoldDB" id="G2QCZ0"/>
<reference evidence="3 4" key="1">
    <citation type="journal article" date="2011" name="Nat. Biotechnol.">
        <title>Comparative genomic analysis of the thermophilic biomass-degrading fungi Myceliophthora thermophila and Thielavia terrestris.</title>
        <authorList>
            <person name="Berka R.M."/>
            <person name="Grigoriev I.V."/>
            <person name="Otillar R."/>
            <person name="Salamov A."/>
            <person name="Grimwood J."/>
            <person name="Reid I."/>
            <person name="Ishmael N."/>
            <person name="John T."/>
            <person name="Darmond C."/>
            <person name="Moisan M.-C."/>
            <person name="Henrissat B."/>
            <person name="Coutinho P.M."/>
            <person name="Lombard V."/>
            <person name="Natvig D.O."/>
            <person name="Lindquist E."/>
            <person name="Schmutz J."/>
            <person name="Lucas S."/>
            <person name="Harris P."/>
            <person name="Powlowski J."/>
            <person name="Bellemare A."/>
            <person name="Taylor D."/>
            <person name="Butler G."/>
            <person name="de Vries R.P."/>
            <person name="Allijn I.E."/>
            <person name="van den Brink J."/>
            <person name="Ushinsky S."/>
            <person name="Storms R."/>
            <person name="Powell A.J."/>
            <person name="Paulsen I.T."/>
            <person name="Elbourne L.D.H."/>
            <person name="Baker S.E."/>
            <person name="Magnuson J."/>
            <person name="LaBoissiere S."/>
            <person name="Clutterbuck A.J."/>
            <person name="Martinez D."/>
            <person name="Wogulis M."/>
            <person name="de Leon A.L."/>
            <person name="Rey M.W."/>
            <person name="Tsang A."/>
        </authorList>
    </citation>
    <scope>NUCLEOTIDE SEQUENCE [LARGE SCALE GENOMIC DNA]</scope>
    <source>
        <strain evidence="4">ATCC 42464 / BCRC 31852 / DSM 1799</strain>
    </source>
</reference>
<organism evidence="3 4">
    <name type="scientific">Thermothelomyces thermophilus (strain ATCC 42464 / BCRC 31852 / DSM 1799)</name>
    <name type="common">Sporotrichum thermophile</name>
    <dbReference type="NCBI Taxonomy" id="573729"/>
    <lineage>
        <taxon>Eukaryota</taxon>
        <taxon>Fungi</taxon>
        <taxon>Dikarya</taxon>
        <taxon>Ascomycota</taxon>
        <taxon>Pezizomycotina</taxon>
        <taxon>Sordariomycetes</taxon>
        <taxon>Sordariomycetidae</taxon>
        <taxon>Sordariales</taxon>
        <taxon>Chaetomiaceae</taxon>
        <taxon>Thermothelomyces</taxon>
    </lineage>
</organism>
<dbReference type="OrthoDB" id="2103474at2759"/>
<keyword evidence="2" id="KW-0812">Transmembrane</keyword>
<dbReference type="OMA" id="TFRANTR"/>
<sequence>MEKLRTVCKRAHHLDHQFHCCCFGASLGWSAILGLIPVIGDVLELILSVLLVWEASRIYGGLPSNKRRLMYLYIALDFLVGFIPVIGDFFDVGYRANTRIAWVLNDHLMDKAIKRVRAETGQPSGINGEKDRDLEQGIVRHVESFTAPMTVPPARTIPPGRNLTGPHDPRNPYRMQGRRH</sequence>
<dbReference type="KEGG" id="mtm:MYCTH_2303545"/>
<feature type="region of interest" description="Disordered" evidence="1">
    <location>
        <begin position="150"/>
        <end position="180"/>
    </location>
</feature>
<gene>
    <name evidence="3" type="ORF">MYCTH_2303545</name>
</gene>
<evidence type="ECO:0000256" key="2">
    <source>
        <dbReference type="SAM" id="Phobius"/>
    </source>
</evidence>
<dbReference type="Pfam" id="PF13430">
    <property type="entry name" value="DUF4112"/>
    <property type="match status" value="1"/>
</dbReference>
<accession>G2QCZ0</accession>
<evidence type="ECO:0000313" key="4">
    <source>
        <dbReference type="Proteomes" id="UP000007322"/>
    </source>
</evidence>
<dbReference type="Proteomes" id="UP000007322">
    <property type="component" value="Chromosome 3"/>
</dbReference>
<dbReference type="GeneID" id="11512731"/>
<dbReference type="eggNOG" id="ENOG502S45T">
    <property type="taxonomic scope" value="Eukaryota"/>
</dbReference>
<dbReference type="PANTHER" id="PTHR35519">
    <property type="entry name" value="MEMBRANE PROTEINS"/>
    <property type="match status" value="1"/>
</dbReference>
<dbReference type="VEuPathDB" id="FungiDB:MYCTH_2303545"/>
<keyword evidence="4" id="KW-1185">Reference proteome</keyword>
<keyword evidence="2" id="KW-0472">Membrane</keyword>
<dbReference type="InterPro" id="IPR025187">
    <property type="entry name" value="DUF4112"/>
</dbReference>
<dbReference type="HOGENOM" id="CLU_067862_1_1_1"/>
<dbReference type="EMBL" id="CP003004">
    <property type="protein sequence ID" value="AEO57410.1"/>
    <property type="molecule type" value="Genomic_DNA"/>
</dbReference>
<dbReference type="PANTHER" id="PTHR35519:SF2">
    <property type="entry name" value="PH DOMAIN PROTEIN"/>
    <property type="match status" value="1"/>
</dbReference>
<dbReference type="InParanoid" id="G2QCZ0"/>